<evidence type="ECO:0000256" key="2">
    <source>
        <dbReference type="ARBA" id="ARBA00023295"/>
    </source>
</evidence>
<protein>
    <submittedName>
        <fullName evidence="5">Glycoside hydrolase family 5 protein</fullName>
    </submittedName>
</protein>
<gene>
    <name evidence="5" type="ORF">EI981_25945</name>
</gene>
<dbReference type="AlphaFoldDB" id="A0A3Q9IC53"/>
<keyword evidence="1 3" id="KW-0378">Hydrolase</keyword>
<dbReference type="InterPro" id="IPR050386">
    <property type="entry name" value="Glycosyl_hydrolase_5"/>
</dbReference>
<proteinExistence type="inferred from homology"/>
<dbReference type="InterPro" id="IPR017853">
    <property type="entry name" value="GH"/>
</dbReference>
<dbReference type="GO" id="GO:0008422">
    <property type="term" value="F:beta-glucosidase activity"/>
    <property type="evidence" value="ECO:0007669"/>
    <property type="project" value="TreeGrafter"/>
</dbReference>
<evidence type="ECO:0000313" key="6">
    <source>
        <dbReference type="Proteomes" id="UP000270678"/>
    </source>
</evidence>
<dbReference type="EMBL" id="CP034346">
    <property type="protein sequence ID" value="AZS17530.1"/>
    <property type="molecule type" value="Genomic_DNA"/>
</dbReference>
<organism evidence="5 6">
    <name type="scientific">Paenibacillus lutimineralis</name>
    <dbReference type="NCBI Taxonomy" id="2707005"/>
    <lineage>
        <taxon>Bacteria</taxon>
        <taxon>Bacillati</taxon>
        <taxon>Bacillota</taxon>
        <taxon>Bacilli</taxon>
        <taxon>Bacillales</taxon>
        <taxon>Paenibacillaceae</taxon>
        <taxon>Paenibacillus</taxon>
    </lineage>
</organism>
<dbReference type="GO" id="GO:0009251">
    <property type="term" value="P:glucan catabolic process"/>
    <property type="evidence" value="ECO:0007669"/>
    <property type="project" value="TreeGrafter"/>
</dbReference>
<name>A0A3Q9IC53_9BACL</name>
<dbReference type="Gene3D" id="3.20.20.80">
    <property type="entry name" value="Glycosidases"/>
    <property type="match status" value="1"/>
</dbReference>
<evidence type="ECO:0000256" key="1">
    <source>
        <dbReference type="ARBA" id="ARBA00022801"/>
    </source>
</evidence>
<keyword evidence="2 3" id="KW-0326">Glycosidase</keyword>
<keyword evidence="6" id="KW-1185">Reference proteome</keyword>
<dbReference type="RefSeq" id="WP_127003156.1">
    <property type="nucleotide sequence ID" value="NZ_CP034346.1"/>
</dbReference>
<evidence type="ECO:0000256" key="3">
    <source>
        <dbReference type="RuleBase" id="RU361153"/>
    </source>
</evidence>
<reference evidence="6" key="1">
    <citation type="submission" date="2018-12" db="EMBL/GenBank/DDBJ databases">
        <title>Complete genome sequence of Paenibacillus sp. MBLB1234.</title>
        <authorList>
            <person name="Nam Y.-D."/>
            <person name="Kang J."/>
            <person name="Chung W.-H."/>
            <person name="Park Y.S."/>
        </authorList>
    </citation>
    <scope>NUCLEOTIDE SEQUENCE [LARGE SCALE GENOMIC DNA]</scope>
    <source>
        <strain evidence="6">MBLB1234</strain>
    </source>
</reference>
<dbReference type="Gene3D" id="2.60.120.260">
    <property type="entry name" value="Galactose-binding domain-like"/>
    <property type="match status" value="1"/>
</dbReference>
<dbReference type="OrthoDB" id="9800475at2"/>
<evidence type="ECO:0000313" key="5">
    <source>
        <dbReference type="EMBL" id="AZS17530.1"/>
    </source>
</evidence>
<feature type="domain" description="Glycoside hydrolase family 5" evidence="4">
    <location>
        <begin position="79"/>
        <end position="319"/>
    </location>
</feature>
<dbReference type="GO" id="GO:0009986">
    <property type="term" value="C:cell surface"/>
    <property type="evidence" value="ECO:0007669"/>
    <property type="project" value="TreeGrafter"/>
</dbReference>
<dbReference type="GO" id="GO:0005576">
    <property type="term" value="C:extracellular region"/>
    <property type="evidence" value="ECO:0007669"/>
    <property type="project" value="TreeGrafter"/>
</dbReference>
<accession>A0A3Q9IC53</accession>
<comment type="similarity">
    <text evidence="3">Belongs to the glycosyl hydrolase 5 (cellulase A) family.</text>
</comment>
<sequence length="541" mass="63018">MYADNGEVIGYLRADGQRLVNGQGEEILLRGVGLGNWLLPEGYMWKFPPDNADRPRRIEKLIRDLIGEEEAASFWTEFRQHYITEQDVARMAEEGLNSVRLPINARFLLEEGEPVRFKESSIRLIDQFIEWCKQYKLYVILDLHGAPGGQTGTNIDDCENDQPELFIHESYRRQTVQLWRELADRYKDEWVVGGYDLLNEPLPNFFNQYNDMLIPLYQEITAAIREVDQKHLIILEGAHWATDWSVFTEMFDRNILLQFHKYWSSIDTESIAPYLDKRREFNVPIYMGEGGENTLSWYTGAFGLYEDHQISWNFWTWKKLDTFNSPCSINKPQDWELILDYLRGGEKPDREQARIILREYLDNIRFDHCRYQPQVLGAVQRKLPLRIPAEYYGNQGEGTSYTASQLKRPNENPFRSNDKIPISFIQKREGTPNFHLKPEEEWKDEERLCIELIAGASVSYSLHCDRPGEYALFIRTAIPEGAASLDLQINQESAISLSFAPSGWKVHSLEQIIHVTEGDLTLKLSASHGTIQIDWIEFSMK</sequence>
<dbReference type="Proteomes" id="UP000270678">
    <property type="component" value="Chromosome"/>
</dbReference>
<dbReference type="PANTHER" id="PTHR31297">
    <property type="entry name" value="GLUCAN ENDO-1,6-BETA-GLUCOSIDASE B"/>
    <property type="match status" value="1"/>
</dbReference>
<dbReference type="Pfam" id="PF00150">
    <property type="entry name" value="Cellulase"/>
    <property type="match status" value="1"/>
</dbReference>
<dbReference type="KEGG" id="plut:EI981_25945"/>
<dbReference type="PANTHER" id="PTHR31297:SF13">
    <property type="entry name" value="PUTATIVE-RELATED"/>
    <property type="match status" value="1"/>
</dbReference>
<evidence type="ECO:0000259" key="4">
    <source>
        <dbReference type="Pfam" id="PF00150"/>
    </source>
</evidence>
<dbReference type="InterPro" id="IPR001547">
    <property type="entry name" value="Glyco_hydro_5"/>
</dbReference>
<dbReference type="SUPFAM" id="SSF51445">
    <property type="entry name" value="(Trans)glycosidases"/>
    <property type="match status" value="1"/>
</dbReference>